<evidence type="ECO:0000313" key="2">
    <source>
        <dbReference type="Proteomes" id="UP000324222"/>
    </source>
</evidence>
<organism evidence="1 2">
    <name type="scientific">Portunus trituberculatus</name>
    <name type="common">Swimming crab</name>
    <name type="synonym">Neptunus trituberculatus</name>
    <dbReference type="NCBI Taxonomy" id="210409"/>
    <lineage>
        <taxon>Eukaryota</taxon>
        <taxon>Metazoa</taxon>
        <taxon>Ecdysozoa</taxon>
        <taxon>Arthropoda</taxon>
        <taxon>Crustacea</taxon>
        <taxon>Multicrustacea</taxon>
        <taxon>Malacostraca</taxon>
        <taxon>Eumalacostraca</taxon>
        <taxon>Eucarida</taxon>
        <taxon>Decapoda</taxon>
        <taxon>Pleocyemata</taxon>
        <taxon>Brachyura</taxon>
        <taxon>Eubrachyura</taxon>
        <taxon>Portunoidea</taxon>
        <taxon>Portunidae</taxon>
        <taxon>Portuninae</taxon>
        <taxon>Portunus</taxon>
    </lineage>
</organism>
<sequence length="60" mass="6534">MTNDVTGSVLNPPTDKRLPANSCHCQSPHCSVPCTLTPPFPHLSYAPNKAIDHHARDDDL</sequence>
<keyword evidence="2" id="KW-1185">Reference proteome</keyword>
<dbReference type="Proteomes" id="UP000324222">
    <property type="component" value="Unassembled WGS sequence"/>
</dbReference>
<comment type="caution">
    <text evidence="1">The sequence shown here is derived from an EMBL/GenBank/DDBJ whole genome shotgun (WGS) entry which is preliminary data.</text>
</comment>
<evidence type="ECO:0000313" key="1">
    <source>
        <dbReference type="EMBL" id="MPD01862.1"/>
    </source>
</evidence>
<gene>
    <name evidence="1" type="ORF">E2C01_097406</name>
</gene>
<name>A0A5B7JV40_PORTR</name>
<reference evidence="1 2" key="1">
    <citation type="submission" date="2019-05" db="EMBL/GenBank/DDBJ databases">
        <title>Another draft genome of Portunus trituberculatus and its Hox gene families provides insights of decapod evolution.</title>
        <authorList>
            <person name="Jeong J.-H."/>
            <person name="Song I."/>
            <person name="Kim S."/>
            <person name="Choi T."/>
            <person name="Kim D."/>
            <person name="Ryu S."/>
            <person name="Kim W."/>
        </authorList>
    </citation>
    <scope>NUCLEOTIDE SEQUENCE [LARGE SCALE GENOMIC DNA]</scope>
    <source>
        <tissue evidence="1">Muscle</tissue>
    </source>
</reference>
<proteinExistence type="predicted"/>
<protein>
    <submittedName>
        <fullName evidence="1">Uncharacterized protein</fullName>
    </submittedName>
</protein>
<dbReference type="EMBL" id="VSRR010128890">
    <property type="protein sequence ID" value="MPD01862.1"/>
    <property type="molecule type" value="Genomic_DNA"/>
</dbReference>
<accession>A0A5B7JV40</accession>
<dbReference type="AlphaFoldDB" id="A0A5B7JV40"/>